<feature type="coiled-coil region" evidence="1">
    <location>
        <begin position="31"/>
        <end position="58"/>
    </location>
</feature>
<proteinExistence type="predicted"/>
<dbReference type="Proteomes" id="UP000554965">
    <property type="component" value="Unassembled WGS sequence"/>
</dbReference>
<gene>
    <name evidence="2" type="ORF">MSIMFB_02690</name>
</gene>
<dbReference type="EMBL" id="OCTY01000002">
    <property type="protein sequence ID" value="SOJ55201.1"/>
    <property type="molecule type" value="Genomic_DNA"/>
</dbReference>
<reference evidence="2 3" key="1">
    <citation type="submission" date="2017-10" db="EMBL/GenBank/DDBJ databases">
        <authorList>
            <consortium name="Urmite Genomes"/>
        </authorList>
    </citation>
    <scope>NUCLEOTIDE SEQUENCE [LARGE SCALE GENOMIC DNA]</scope>
    <source>
        <strain evidence="2 3">FB-527</strain>
    </source>
</reference>
<evidence type="ECO:0000256" key="1">
    <source>
        <dbReference type="SAM" id="Coils"/>
    </source>
</evidence>
<dbReference type="RefSeq" id="WP_186243101.1">
    <property type="nucleotide sequence ID" value="NZ_OCTY01000002.1"/>
</dbReference>
<evidence type="ECO:0000313" key="2">
    <source>
        <dbReference type="EMBL" id="SOJ55201.1"/>
    </source>
</evidence>
<comment type="caution">
    <text evidence="2">The sequence shown here is derived from an EMBL/GenBank/DDBJ whole genome shotgun (WGS) entry which is preliminary data.</text>
</comment>
<evidence type="ECO:0000313" key="3">
    <source>
        <dbReference type="Proteomes" id="UP000554965"/>
    </source>
</evidence>
<protein>
    <submittedName>
        <fullName evidence="2">Uncharacterized protein</fullName>
    </submittedName>
</protein>
<keyword evidence="1" id="KW-0175">Coiled coil</keyword>
<sequence>MKNITVSVSDDIYRLARIRAAELGKSVSALVAEYLNSLSEREAEFSRLEAKQRRVQNEIRQFRACDRLSRDEVHDRAVH</sequence>
<keyword evidence="3" id="KW-1185">Reference proteome</keyword>
<dbReference type="AlphaFoldDB" id="A0A7Z7IMQ4"/>
<accession>A0A7Z7IMQ4</accession>
<organism evidence="2 3">
    <name type="scientific">Mycobacterium simulans</name>
    <dbReference type="NCBI Taxonomy" id="627089"/>
    <lineage>
        <taxon>Bacteria</taxon>
        <taxon>Bacillati</taxon>
        <taxon>Actinomycetota</taxon>
        <taxon>Actinomycetes</taxon>
        <taxon>Mycobacteriales</taxon>
        <taxon>Mycobacteriaceae</taxon>
        <taxon>Mycobacterium</taxon>
    </lineage>
</organism>
<name>A0A7Z7IMQ4_9MYCO</name>